<dbReference type="RefSeq" id="WP_074257945.1">
    <property type="nucleotide sequence ID" value="NZ_FSRL01000002.1"/>
</dbReference>
<dbReference type="STRING" id="1217970.SAMN05444002_3789"/>
<dbReference type="Pfam" id="PF09386">
    <property type="entry name" value="ParD"/>
    <property type="match status" value="1"/>
</dbReference>
<dbReference type="OrthoDB" id="8549996at2"/>
<dbReference type="Gene3D" id="6.10.180.10">
    <property type="entry name" value="Antitoxin ParD"/>
    <property type="match status" value="1"/>
</dbReference>
<evidence type="ECO:0000256" key="1">
    <source>
        <dbReference type="ARBA" id="ARBA00022649"/>
    </source>
</evidence>
<proteinExistence type="predicted"/>
<dbReference type="EMBL" id="FSRL01000002">
    <property type="protein sequence ID" value="SIO30568.1"/>
    <property type="molecule type" value="Genomic_DNA"/>
</dbReference>
<evidence type="ECO:0000313" key="3">
    <source>
        <dbReference type="Proteomes" id="UP000184932"/>
    </source>
</evidence>
<accession>A0A1N6IEY1</accession>
<dbReference type="InterPro" id="IPR022789">
    <property type="entry name" value="ParD"/>
</dbReference>
<dbReference type="InterPro" id="IPR010985">
    <property type="entry name" value="Ribbon_hlx_hlx"/>
</dbReference>
<dbReference type="InterPro" id="IPR038296">
    <property type="entry name" value="ParD_sf"/>
</dbReference>
<organism evidence="2 3">
    <name type="scientific">Vannielia litorea</name>
    <dbReference type="NCBI Taxonomy" id="1217970"/>
    <lineage>
        <taxon>Bacteria</taxon>
        <taxon>Pseudomonadati</taxon>
        <taxon>Pseudomonadota</taxon>
        <taxon>Alphaproteobacteria</taxon>
        <taxon>Rhodobacterales</taxon>
        <taxon>Paracoccaceae</taxon>
        <taxon>Vannielia</taxon>
    </lineage>
</organism>
<dbReference type="Proteomes" id="UP000184932">
    <property type="component" value="Unassembled WGS sequence"/>
</dbReference>
<protein>
    <submittedName>
        <fullName evidence="2">Antitoxin ParD</fullName>
    </submittedName>
</protein>
<keyword evidence="1" id="KW-1277">Toxin-antitoxin system</keyword>
<keyword evidence="3" id="KW-1185">Reference proteome</keyword>
<evidence type="ECO:0000313" key="2">
    <source>
        <dbReference type="EMBL" id="SIO30568.1"/>
    </source>
</evidence>
<dbReference type="GO" id="GO:0006355">
    <property type="term" value="P:regulation of DNA-templated transcription"/>
    <property type="evidence" value="ECO:0007669"/>
    <property type="project" value="InterPro"/>
</dbReference>
<reference evidence="3" key="1">
    <citation type="submission" date="2016-11" db="EMBL/GenBank/DDBJ databases">
        <authorList>
            <person name="Varghese N."/>
            <person name="Submissions S."/>
        </authorList>
    </citation>
    <scope>NUCLEOTIDE SEQUENCE [LARGE SCALE GENOMIC DNA]</scope>
    <source>
        <strain evidence="3">DSM 29440</strain>
    </source>
</reference>
<gene>
    <name evidence="2" type="ORF">SAMN05444002_3789</name>
</gene>
<dbReference type="AlphaFoldDB" id="A0A1N6IEY1"/>
<name>A0A1N6IEY1_9RHOB</name>
<dbReference type="SUPFAM" id="SSF47598">
    <property type="entry name" value="Ribbon-helix-helix"/>
    <property type="match status" value="1"/>
</dbReference>
<sequence length="88" mass="9656">MPRLSIDITAEEHRKLKAIAALNGQTIKDYVMSRTLGDAQDVAGKSDKEALDALRDVLMPRIEEARRGEFSELTMEEIAAKAKAGLEG</sequence>